<gene>
    <name evidence="1" type="ORF">GCM10010104_43090</name>
</gene>
<dbReference type="InterPro" id="IPR015424">
    <property type="entry name" value="PyrdxlP-dep_Trfase"/>
</dbReference>
<dbReference type="EMBL" id="BAAART010000090">
    <property type="protein sequence ID" value="GAA2242540.1"/>
    <property type="molecule type" value="Genomic_DNA"/>
</dbReference>
<name>A0ABP5QQY9_9ACTN</name>
<keyword evidence="2" id="KW-1185">Reference proteome</keyword>
<sequence length="70" mass="7356">MIATLPRRYGPEERFLARMAEAGVAVRALSAYAHTPAGPAGEVRLVLGYAHVPPARIAEGVRLMAQAATG</sequence>
<accession>A0ABP5QQY9</accession>
<dbReference type="Proteomes" id="UP001501474">
    <property type="component" value="Unassembled WGS sequence"/>
</dbReference>
<protein>
    <recommendedName>
        <fullName evidence="3">GntR family transcriptional regulator</fullName>
    </recommendedName>
</protein>
<comment type="caution">
    <text evidence="1">The sequence shown here is derived from an EMBL/GenBank/DDBJ whole genome shotgun (WGS) entry which is preliminary data.</text>
</comment>
<evidence type="ECO:0000313" key="1">
    <source>
        <dbReference type="EMBL" id="GAA2242540.1"/>
    </source>
</evidence>
<organism evidence="1 2">
    <name type="scientific">Streptomyces indiaensis</name>
    <dbReference type="NCBI Taxonomy" id="284033"/>
    <lineage>
        <taxon>Bacteria</taxon>
        <taxon>Bacillati</taxon>
        <taxon>Actinomycetota</taxon>
        <taxon>Actinomycetes</taxon>
        <taxon>Kitasatosporales</taxon>
        <taxon>Streptomycetaceae</taxon>
        <taxon>Streptomyces</taxon>
    </lineage>
</organism>
<dbReference type="Gene3D" id="3.90.1150.10">
    <property type="entry name" value="Aspartate Aminotransferase, domain 1"/>
    <property type="match status" value="1"/>
</dbReference>
<reference evidence="2" key="1">
    <citation type="journal article" date="2019" name="Int. J. Syst. Evol. Microbiol.">
        <title>The Global Catalogue of Microorganisms (GCM) 10K type strain sequencing project: providing services to taxonomists for standard genome sequencing and annotation.</title>
        <authorList>
            <consortium name="The Broad Institute Genomics Platform"/>
            <consortium name="The Broad Institute Genome Sequencing Center for Infectious Disease"/>
            <person name="Wu L."/>
            <person name="Ma J."/>
        </authorList>
    </citation>
    <scope>NUCLEOTIDE SEQUENCE [LARGE SCALE GENOMIC DNA]</scope>
    <source>
        <strain evidence="2">JCM 3053</strain>
    </source>
</reference>
<dbReference type="InterPro" id="IPR015422">
    <property type="entry name" value="PyrdxlP-dep_Trfase_small"/>
</dbReference>
<evidence type="ECO:0008006" key="3">
    <source>
        <dbReference type="Google" id="ProtNLM"/>
    </source>
</evidence>
<dbReference type="SUPFAM" id="SSF53383">
    <property type="entry name" value="PLP-dependent transferases"/>
    <property type="match status" value="1"/>
</dbReference>
<proteinExistence type="predicted"/>
<evidence type="ECO:0000313" key="2">
    <source>
        <dbReference type="Proteomes" id="UP001501474"/>
    </source>
</evidence>